<reference evidence="1 2" key="1">
    <citation type="journal article" date="2019" name="Sci. Rep.">
        <title>Orb-weaving spider Araneus ventricosus genome elucidates the spidroin gene catalogue.</title>
        <authorList>
            <person name="Kono N."/>
            <person name="Nakamura H."/>
            <person name="Ohtoshi R."/>
            <person name="Moran D.A.P."/>
            <person name="Shinohara A."/>
            <person name="Yoshida Y."/>
            <person name="Fujiwara M."/>
            <person name="Mori M."/>
            <person name="Tomita M."/>
            <person name="Arakawa K."/>
        </authorList>
    </citation>
    <scope>NUCLEOTIDE SEQUENCE [LARGE SCALE GENOMIC DNA]</scope>
</reference>
<feature type="non-terminal residue" evidence="1">
    <location>
        <position position="12"/>
    </location>
</feature>
<evidence type="ECO:0000313" key="2">
    <source>
        <dbReference type="Proteomes" id="UP000499080"/>
    </source>
</evidence>
<name>A0A4Y2N1A3_ARAVE</name>
<accession>A0A4Y2N1A3</accession>
<keyword evidence="2" id="KW-1185">Reference proteome</keyword>
<sequence>MQEHGPGDEHGP</sequence>
<evidence type="ECO:0000313" key="1">
    <source>
        <dbReference type="EMBL" id="GBN32642.1"/>
    </source>
</evidence>
<organism evidence="1 2">
    <name type="scientific">Araneus ventricosus</name>
    <name type="common">Orbweaver spider</name>
    <name type="synonym">Epeira ventricosa</name>
    <dbReference type="NCBI Taxonomy" id="182803"/>
    <lineage>
        <taxon>Eukaryota</taxon>
        <taxon>Metazoa</taxon>
        <taxon>Ecdysozoa</taxon>
        <taxon>Arthropoda</taxon>
        <taxon>Chelicerata</taxon>
        <taxon>Arachnida</taxon>
        <taxon>Araneae</taxon>
        <taxon>Araneomorphae</taxon>
        <taxon>Entelegynae</taxon>
        <taxon>Araneoidea</taxon>
        <taxon>Araneidae</taxon>
        <taxon>Araneus</taxon>
    </lineage>
</organism>
<proteinExistence type="predicted"/>
<comment type="caution">
    <text evidence="1">The sequence shown here is derived from an EMBL/GenBank/DDBJ whole genome shotgun (WGS) entry which is preliminary data.</text>
</comment>
<protein>
    <submittedName>
        <fullName evidence="1">Uncharacterized protein</fullName>
    </submittedName>
</protein>
<dbReference type="EMBL" id="BGPR01008267">
    <property type="protein sequence ID" value="GBN32642.1"/>
    <property type="molecule type" value="Genomic_DNA"/>
</dbReference>
<dbReference type="Proteomes" id="UP000499080">
    <property type="component" value="Unassembled WGS sequence"/>
</dbReference>
<gene>
    <name evidence="1" type="ORF">AVEN_149469_1</name>
</gene>